<keyword evidence="2" id="KW-0449">Lipoprotein</keyword>
<accession>A0ABU3X4U7</accession>
<evidence type="ECO:0000256" key="1">
    <source>
        <dbReference type="ARBA" id="ARBA00022729"/>
    </source>
</evidence>
<comment type="caution">
    <text evidence="2">The sequence shown here is derived from an EMBL/GenBank/DDBJ whole genome shotgun (WGS) entry which is preliminary data.</text>
</comment>
<evidence type="ECO:0000313" key="3">
    <source>
        <dbReference type="Proteomes" id="UP001287282"/>
    </source>
</evidence>
<dbReference type="EMBL" id="JAWJBA010000001">
    <property type="protein sequence ID" value="MDV2682899.1"/>
    <property type="molecule type" value="Genomic_DNA"/>
</dbReference>
<proteinExistence type="predicted"/>
<protein>
    <submittedName>
        <fullName evidence="2">Membrane lipoprotein lipid attachment site-containing protein</fullName>
    </submittedName>
</protein>
<dbReference type="Proteomes" id="UP001287282">
    <property type="component" value="Unassembled WGS sequence"/>
</dbReference>
<reference evidence="2 3" key="1">
    <citation type="submission" date="2023-10" db="EMBL/GenBank/DDBJ databases">
        <title>Screening of Alkalihalobacillus lindianensis BZ-TG-R113 and Its Alleviation of Salt Stress on Rapeseed Growth.</title>
        <authorList>
            <person name="Zhao B."/>
            <person name="Guo T."/>
        </authorList>
    </citation>
    <scope>NUCLEOTIDE SEQUENCE [LARGE SCALE GENOMIC DNA]</scope>
    <source>
        <strain evidence="2 3">BZ-TG-R113</strain>
    </source>
</reference>
<organism evidence="2 3">
    <name type="scientific">Alkalihalophilus lindianensis</name>
    <dbReference type="NCBI Taxonomy" id="1630542"/>
    <lineage>
        <taxon>Bacteria</taxon>
        <taxon>Bacillati</taxon>
        <taxon>Bacillota</taxon>
        <taxon>Bacilli</taxon>
        <taxon>Bacillales</taxon>
        <taxon>Bacillaceae</taxon>
        <taxon>Alkalihalophilus</taxon>
    </lineage>
</organism>
<evidence type="ECO:0000313" key="2">
    <source>
        <dbReference type="EMBL" id="MDV2682899.1"/>
    </source>
</evidence>
<sequence>MKKTIMLLFTLLVLAGCNVEENPEDYTVIWGESHNADLHESAIKRLEDAKIKYRMDENNQMLIKEKDLNKAVMCCS</sequence>
<keyword evidence="3" id="KW-1185">Reference proteome</keyword>
<dbReference type="InterPro" id="IPR012640">
    <property type="entry name" value="Membr_lipoprot_lipid_attach_CS"/>
</dbReference>
<name>A0ABU3X4U7_9BACI</name>
<dbReference type="Pfam" id="PF08139">
    <property type="entry name" value="LPAM_1"/>
    <property type="match status" value="1"/>
</dbReference>
<gene>
    <name evidence="2" type="ORF">RYX56_00780</name>
</gene>
<keyword evidence="1" id="KW-0732">Signal</keyword>
<dbReference type="PROSITE" id="PS51257">
    <property type="entry name" value="PROKAR_LIPOPROTEIN"/>
    <property type="match status" value="1"/>
</dbReference>
<dbReference type="RefSeq" id="WP_317120232.1">
    <property type="nucleotide sequence ID" value="NZ_JAWJBA010000001.1"/>
</dbReference>